<dbReference type="OMA" id="FYGFGYS"/>
<dbReference type="GO" id="GO:0005737">
    <property type="term" value="C:cytoplasm"/>
    <property type="evidence" value="ECO:0007669"/>
    <property type="project" value="TreeGrafter"/>
</dbReference>
<feature type="domain" description="FAD dependent oxidoreductase" evidence="1">
    <location>
        <begin position="44"/>
        <end position="451"/>
    </location>
</feature>
<dbReference type="VEuPathDB" id="FungiDB:LEMA_P037670.1"/>
<dbReference type="InterPro" id="IPR036188">
    <property type="entry name" value="FAD/NAD-bd_sf"/>
</dbReference>
<protein>
    <submittedName>
        <fullName evidence="2">Similar to FAD dependent oxidoreductase</fullName>
    </submittedName>
</protein>
<dbReference type="Proteomes" id="UP000002668">
    <property type="component" value="Genome"/>
</dbReference>
<dbReference type="OrthoDB" id="429143at2759"/>
<dbReference type="Gene3D" id="3.50.50.60">
    <property type="entry name" value="FAD/NAD(P)-binding domain"/>
    <property type="match status" value="1"/>
</dbReference>
<reference evidence="3" key="1">
    <citation type="journal article" date="2011" name="Nat. Commun.">
        <title>Effector diversification within compartments of the Leptosphaeria maculans genome affected by Repeat-Induced Point mutations.</title>
        <authorList>
            <person name="Rouxel T."/>
            <person name="Grandaubert J."/>
            <person name="Hane J.K."/>
            <person name="Hoede C."/>
            <person name="van de Wouw A.P."/>
            <person name="Couloux A."/>
            <person name="Dominguez V."/>
            <person name="Anthouard V."/>
            <person name="Bally P."/>
            <person name="Bourras S."/>
            <person name="Cozijnsen A.J."/>
            <person name="Ciuffetti L.M."/>
            <person name="Degrave A."/>
            <person name="Dilmaghani A."/>
            <person name="Duret L."/>
            <person name="Fudal I."/>
            <person name="Goodwin S.B."/>
            <person name="Gout L."/>
            <person name="Glaser N."/>
            <person name="Linglin J."/>
            <person name="Kema G.H.J."/>
            <person name="Lapalu N."/>
            <person name="Lawrence C.B."/>
            <person name="May K."/>
            <person name="Meyer M."/>
            <person name="Ollivier B."/>
            <person name="Poulain J."/>
            <person name="Schoch C.L."/>
            <person name="Simon A."/>
            <person name="Spatafora J.W."/>
            <person name="Stachowiak A."/>
            <person name="Turgeon B.G."/>
            <person name="Tyler B.M."/>
            <person name="Vincent D."/>
            <person name="Weissenbach J."/>
            <person name="Amselem J."/>
            <person name="Quesneville H."/>
            <person name="Oliver R.P."/>
            <person name="Wincker P."/>
            <person name="Balesdent M.-H."/>
            <person name="Howlett B.J."/>
        </authorList>
    </citation>
    <scope>NUCLEOTIDE SEQUENCE [LARGE SCALE GENOMIC DNA]</scope>
    <source>
        <strain evidence="3">JN3 / isolate v23.1.3 / race Av1-4-5-6-7-8</strain>
    </source>
</reference>
<dbReference type="PANTHER" id="PTHR13847">
    <property type="entry name" value="SARCOSINE DEHYDROGENASE-RELATED"/>
    <property type="match status" value="1"/>
</dbReference>
<keyword evidence="3" id="KW-1185">Reference proteome</keyword>
<name>E4ZQT8_LEPMJ</name>
<evidence type="ECO:0000313" key="2">
    <source>
        <dbReference type="EMBL" id="CBX94093.1"/>
    </source>
</evidence>
<dbReference type="AlphaFoldDB" id="E4ZQT8"/>
<dbReference type="eggNOG" id="ENOG502S0HA">
    <property type="taxonomic scope" value="Eukaryota"/>
</dbReference>
<dbReference type="InParanoid" id="E4ZQT8"/>
<dbReference type="STRING" id="985895.E4ZQT8"/>
<sequence length="494" mass="54083">MEERSRIPVGPPVNNPLPSYWHNPKSPLANVIEPETDEPVKPYDYAIIGSGISGTMIAYNLLLQHPNARVVMIEAREICSGATGRNGGHTKAASYRSYMQHVTELGKEEALKIARLEHENILQTHLLAQKLGIECESQLCDTVDVVYDQETFEFGKTAIQALREDAEPEEKARGGMAWYEIHEKGDGEEERCFVATAITNPAVKETESLAGTFRYLAGRVHAYRFTTGILQHCVQRGLQLCANTPVHAIKRSHHLPTSAKTSWDIFTQYNTITSTNFILATNGYTPYLLPDLQGSIVPMRGQITAQKPGMKTKLPSPLQTTYSFIYKTGYEYMIPRPLATGDQHIIIGGGLGRLLHTGATEYGTVDDSRLNPQLSSYLHHSLPGYFGADTWGEVDAREADNRVVQEWTGIMGATADGRPFVGPVPGKLGMWVAAGFNGHGMVLCLKAAEALVGMVGVGGVLGRPGWFPESFLITGKRVAKAGFQGRVDMVGRGD</sequence>
<dbReference type="Pfam" id="PF01266">
    <property type="entry name" value="DAO"/>
    <property type="match status" value="1"/>
</dbReference>
<proteinExistence type="predicted"/>
<dbReference type="InterPro" id="IPR006076">
    <property type="entry name" value="FAD-dep_OxRdtase"/>
</dbReference>
<dbReference type="PANTHER" id="PTHR13847:SF284">
    <property type="entry name" value="FAD DEPENDENT OXIDOREDUCTASE DOMAIN-CONTAINING PROTEIN"/>
    <property type="match status" value="1"/>
</dbReference>
<accession>E4ZQT8</accession>
<dbReference type="SUPFAM" id="SSF51905">
    <property type="entry name" value="FAD/NAD(P)-binding domain"/>
    <property type="match status" value="1"/>
</dbReference>
<evidence type="ECO:0000313" key="3">
    <source>
        <dbReference type="Proteomes" id="UP000002668"/>
    </source>
</evidence>
<dbReference type="EMBL" id="FP929116">
    <property type="protein sequence ID" value="CBX94093.1"/>
    <property type="molecule type" value="Genomic_DNA"/>
</dbReference>
<dbReference type="HOGENOM" id="CLU_022730_0_0_1"/>
<gene>
    <name evidence="2" type="ORF">LEMA_P037670.1</name>
</gene>
<dbReference type="Gene3D" id="3.30.9.10">
    <property type="entry name" value="D-Amino Acid Oxidase, subunit A, domain 2"/>
    <property type="match status" value="1"/>
</dbReference>
<evidence type="ECO:0000259" key="1">
    <source>
        <dbReference type="Pfam" id="PF01266"/>
    </source>
</evidence>
<dbReference type="GeneID" id="13284170"/>
<organism evidence="3">
    <name type="scientific">Leptosphaeria maculans (strain JN3 / isolate v23.1.3 / race Av1-4-5-6-7-8)</name>
    <name type="common">Blackleg fungus</name>
    <name type="synonym">Phoma lingam</name>
    <dbReference type="NCBI Taxonomy" id="985895"/>
    <lineage>
        <taxon>Eukaryota</taxon>
        <taxon>Fungi</taxon>
        <taxon>Dikarya</taxon>
        <taxon>Ascomycota</taxon>
        <taxon>Pezizomycotina</taxon>
        <taxon>Dothideomycetes</taxon>
        <taxon>Pleosporomycetidae</taxon>
        <taxon>Pleosporales</taxon>
        <taxon>Pleosporineae</taxon>
        <taxon>Leptosphaeriaceae</taxon>
        <taxon>Plenodomus</taxon>
        <taxon>Plenodomus lingam/Leptosphaeria maculans species complex</taxon>
    </lineage>
</organism>